<comment type="similarity">
    <text evidence="2">Belongs to the oxygen-dependent FAD-linked oxidoreductase family.</text>
</comment>
<proteinExistence type="inferred from homology"/>
<dbReference type="PROSITE" id="PS51387">
    <property type="entry name" value="FAD_PCMH"/>
    <property type="match status" value="1"/>
</dbReference>
<feature type="domain" description="FAD-binding PCMH-type" evidence="6">
    <location>
        <begin position="67"/>
        <end position="244"/>
    </location>
</feature>
<sequence length="553" mass="62189">MELDPDAKQAELRRRVAAWAQRPDSDFSRLQLTRQQATELLWETCGRLVLPWDADYDRLRAVAYANFENVRPAAIGVCESVHDVRCFLKFIREQQRTNPSFRWVPRTGGHSTAGYSTVEGGLMLDLRGLNNIFVQPERRLAHVGPAVQMRDFYRTLRVYGLFAPGVSCPDVPIAGSMQGGGYGFGSRMFGMSCDNVTEVEVVLADGRVVQANARHNADLFWAVRGGTGNQFGILTRATYQLHPLGDVGAVVMQWRLGTDAEAAQGARALALLQQRYMGSNHDRRLGYLALIQHGANWDGPFLIVRAMYRGERGLWRQLLADLVATPGCNVLWEDMGSFYSMNNKLMGYAQEPDFPTPLAAEVPLSLAPRQEKQSRYFDKPLGEAGWRRFVDHIRSAPTQLKIGTQMVIEPAGAAINERRRGENAYIHRRADFHTYINTYWDSDEEKPRAFAFLDRWLELGEPWTNQEAYQNYPKPYITHWQRRYWAEYAPLLRRVKRKYDPANVFAFEQSIGGGSDSVEPTLADLGELVPEVAASLQEPVASLEGPGAASGAA</sequence>
<dbReference type="RefSeq" id="WP_206724479.1">
    <property type="nucleotide sequence ID" value="NZ_CP071090.1"/>
</dbReference>
<gene>
    <name evidence="7" type="ORF">JY651_48745</name>
</gene>
<dbReference type="PANTHER" id="PTHR42973:SF39">
    <property type="entry name" value="FAD-BINDING PCMH-TYPE DOMAIN-CONTAINING PROTEIN"/>
    <property type="match status" value="1"/>
</dbReference>
<dbReference type="InterPro" id="IPR016169">
    <property type="entry name" value="FAD-bd_PCMH_sub2"/>
</dbReference>
<dbReference type="InterPro" id="IPR016166">
    <property type="entry name" value="FAD-bd_PCMH"/>
</dbReference>
<comment type="cofactor">
    <cofactor evidence="1">
        <name>FAD</name>
        <dbReference type="ChEBI" id="CHEBI:57692"/>
    </cofactor>
</comment>
<evidence type="ECO:0000256" key="2">
    <source>
        <dbReference type="ARBA" id="ARBA00005466"/>
    </source>
</evidence>
<evidence type="ECO:0000256" key="4">
    <source>
        <dbReference type="ARBA" id="ARBA00022827"/>
    </source>
</evidence>
<name>A0ABX7NWQ5_9BACT</name>
<evidence type="ECO:0000256" key="3">
    <source>
        <dbReference type="ARBA" id="ARBA00022630"/>
    </source>
</evidence>
<evidence type="ECO:0000259" key="6">
    <source>
        <dbReference type="PROSITE" id="PS51387"/>
    </source>
</evidence>
<keyword evidence="8" id="KW-1185">Reference proteome</keyword>
<keyword evidence="4" id="KW-0274">FAD</keyword>
<dbReference type="SUPFAM" id="SSF56176">
    <property type="entry name" value="FAD-binding/transporter-associated domain-like"/>
    <property type="match status" value="1"/>
</dbReference>
<dbReference type="Pfam" id="PF08031">
    <property type="entry name" value="BBE"/>
    <property type="match status" value="1"/>
</dbReference>
<dbReference type="EMBL" id="CP071090">
    <property type="protein sequence ID" value="QSQ22903.1"/>
    <property type="molecule type" value="Genomic_DNA"/>
</dbReference>
<dbReference type="InterPro" id="IPR050416">
    <property type="entry name" value="FAD-linked_Oxidoreductase"/>
</dbReference>
<dbReference type="Gene3D" id="3.40.462.20">
    <property type="match status" value="1"/>
</dbReference>
<dbReference type="PANTHER" id="PTHR42973">
    <property type="entry name" value="BINDING OXIDOREDUCTASE, PUTATIVE (AFU_ORTHOLOGUE AFUA_1G17690)-RELATED"/>
    <property type="match status" value="1"/>
</dbReference>
<evidence type="ECO:0000313" key="8">
    <source>
        <dbReference type="Proteomes" id="UP000662747"/>
    </source>
</evidence>
<evidence type="ECO:0000256" key="1">
    <source>
        <dbReference type="ARBA" id="ARBA00001974"/>
    </source>
</evidence>
<dbReference type="Proteomes" id="UP000662747">
    <property type="component" value="Chromosome"/>
</dbReference>
<dbReference type="InterPro" id="IPR036318">
    <property type="entry name" value="FAD-bd_PCMH-like_sf"/>
</dbReference>
<accession>A0ABX7NWQ5</accession>
<protein>
    <submittedName>
        <fullName evidence="7">FAD-binding oxidoreductase</fullName>
    </submittedName>
</protein>
<evidence type="ECO:0000256" key="5">
    <source>
        <dbReference type="ARBA" id="ARBA00023002"/>
    </source>
</evidence>
<keyword evidence="5" id="KW-0560">Oxidoreductase</keyword>
<keyword evidence="3" id="KW-0285">Flavoprotein</keyword>
<organism evidence="7 8">
    <name type="scientific">Pyxidicoccus parkwayensis</name>
    <dbReference type="NCBI Taxonomy" id="2813578"/>
    <lineage>
        <taxon>Bacteria</taxon>
        <taxon>Pseudomonadati</taxon>
        <taxon>Myxococcota</taxon>
        <taxon>Myxococcia</taxon>
        <taxon>Myxococcales</taxon>
        <taxon>Cystobacterineae</taxon>
        <taxon>Myxococcaceae</taxon>
        <taxon>Pyxidicoccus</taxon>
    </lineage>
</organism>
<evidence type="ECO:0000313" key="7">
    <source>
        <dbReference type="EMBL" id="QSQ22903.1"/>
    </source>
</evidence>
<dbReference type="InterPro" id="IPR012951">
    <property type="entry name" value="BBE"/>
</dbReference>
<dbReference type="Gene3D" id="3.30.465.10">
    <property type="match status" value="1"/>
</dbReference>
<reference evidence="7 8" key="1">
    <citation type="submission" date="2021-02" db="EMBL/GenBank/DDBJ databases">
        <title>De Novo genome assembly of isolated myxobacteria.</title>
        <authorList>
            <person name="Stevens D.C."/>
        </authorList>
    </citation>
    <scope>NUCLEOTIDE SEQUENCE [LARGE SCALE GENOMIC DNA]</scope>
    <source>
        <strain evidence="8">SCPEA02</strain>
    </source>
</reference>
<dbReference type="InterPro" id="IPR006094">
    <property type="entry name" value="Oxid_FAD_bind_N"/>
</dbReference>
<dbReference type="Pfam" id="PF01565">
    <property type="entry name" value="FAD_binding_4"/>
    <property type="match status" value="1"/>
</dbReference>